<dbReference type="EMBL" id="RQTK01000058">
    <property type="protein sequence ID" value="RUS89339.1"/>
    <property type="molecule type" value="Genomic_DNA"/>
</dbReference>
<sequence>MAGSNFIKLGQIKVQGTIGKPFFEKEIQKKFEKTDSKIAFEVNKRGGFKYAVVERKQETKDTDLRMIDSTSELTHFLVLGQRGEFQSERSPAKKNSDNNYSRQGTITVGSSRIDRRRFDCSCEPRDNNKTSRQSLPTTARPGSGESRASEPHHTQLLPTQPAIGPHSSATENCETPPAIVRACNSLHGGRRVAGAPAWARHIGHAGSKSVRESELHTRTQAHYVCAALTGIKRLADKHLTEIVRVSVQ</sequence>
<feature type="compositionally biased region" description="Basic and acidic residues" evidence="1">
    <location>
        <begin position="112"/>
        <end position="129"/>
    </location>
</feature>
<dbReference type="AlphaFoldDB" id="A0A3S1BQZ7"/>
<feature type="compositionally biased region" description="Polar residues" evidence="1">
    <location>
        <begin position="97"/>
        <end position="110"/>
    </location>
</feature>
<dbReference type="Proteomes" id="UP000271974">
    <property type="component" value="Unassembled WGS sequence"/>
</dbReference>
<proteinExistence type="predicted"/>
<protein>
    <submittedName>
        <fullName evidence="2">Uncharacterized protein</fullName>
    </submittedName>
</protein>
<feature type="region of interest" description="Disordered" evidence="1">
    <location>
        <begin position="82"/>
        <end position="172"/>
    </location>
</feature>
<keyword evidence="3" id="KW-1185">Reference proteome</keyword>
<evidence type="ECO:0000256" key="1">
    <source>
        <dbReference type="SAM" id="MobiDB-lite"/>
    </source>
</evidence>
<evidence type="ECO:0000313" key="3">
    <source>
        <dbReference type="Proteomes" id="UP000271974"/>
    </source>
</evidence>
<gene>
    <name evidence="2" type="ORF">EGW08_002859</name>
</gene>
<organism evidence="2 3">
    <name type="scientific">Elysia chlorotica</name>
    <name type="common">Eastern emerald elysia</name>
    <name type="synonym">Sea slug</name>
    <dbReference type="NCBI Taxonomy" id="188477"/>
    <lineage>
        <taxon>Eukaryota</taxon>
        <taxon>Metazoa</taxon>
        <taxon>Spiralia</taxon>
        <taxon>Lophotrochozoa</taxon>
        <taxon>Mollusca</taxon>
        <taxon>Gastropoda</taxon>
        <taxon>Heterobranchia</taxon>
        <taxon>Euthyneura</taxon>
        <taxon>Panpulmonata</taxon>
        <taxon>Sacoglossa</taxon>
        <taxon>Placobranchoidea</taxon>
        <taxon>Plakobranchidae</taxon>
        <taxon>Elysia</taxon>
    </lineage>
</organism>
<accession>A0A3S1BQZ7</accession>
<feature type="compositionally biased region" description="Basic and acidic residues" evidence="1">
    <location>
        <begin position="85"/>
        <end position="96"/>
    </location>
</feature>
<name>A0A3S1BQZ7_ELYCH</name>
<evidence type="ECO:0000313" key="2">
    <source>
        <dbReference type="EMBL" id="RUS89339.1"/>
    </source>
</evidence>
<reference evidence="2 3" key="1">
    <citation type="submission" date="2019-01" db="EMBL/GenBank/DDBJ databases">
        <title>A draft genome assembly of the solar-powered sea slug Elysia chlorotica.</title>
        <authorList>
            <person name="Cai H."/>
            <person name="Li Q."/>
            <person name="Fang X."/>
            <person name="Li J."/>
            <person name="Curtis N.E."/>
            <person name="Altenburger A."/>
            <person name="Shibata T."/>
            <person name="Feng M."/>
            <person name="Maeda T."/>
            <person name="Schwartz J.A."/>
            <person name="Shigenobu S."/>
            <person name="Lundholm N."/>
            <person name="Nishiyama T."/>
            <person name="Yang H."/>
            <person name="Hasebe M."/>
            <person name="Li S."/>
            <person name="Pierce S.K."/>
            <person name="Wang J."/>
        </authorList>
    </citation>
    <scope>NUCLEOTIDE SEQUENCE [LARGE SCALE GENOMIC DNA]</scope>
    <source>
        <strain evidence="2">EC2010</strain>
        <tissue evidence="2">Whole organism of an adult</tissue>
    </source>
</reference>
<comment type="caution">
    <text evidence="2">The sequence shown here is derived from an EMBL/GenBank/DDBJ whole genome shotgun (WGS) entry which is preliminary data.</text>
</comment>